<gene>
    <name evidence="2" type="ORF">IPO85_01900</name>
</gene>
<protein>
    <submittedName>
        <fullName evidence="2">DinB family protein</fullName>
    </submittedName>
</protein>
<dbReference type="EMBL" id="JADKFW010000004">
    <property type="protein sequence ID" value="MBK9716278.1"/>
    <property type="molecule type" value="Genomic_DNA"/>
</dbReference>
<dbReference type="AlphaFoldDB" id="A0A9D7XG19"/>
<evidence type="ECO:0000259" key="1">
    <source>
        <dbReference type="Pfam" id="PF12867"/>
    </source>
</evidence>
<dbReference type="Gene3D" id="1.20.120.450">
    <property type="entry name" value="dinb family like domain"/>
    <property type="match status" value="1"/>
</dbReference>
<sequence length="170" mass="20094">MKKPSSKEYVPYFKKYIDLVEDGNFFKLFDENTNQILQFFGTIPESKHNYKYGPDKWTVKQVLMHINDTERVFAYRALIGGRQDEKTKYNYMDENWYADHINVDHMDMSKLVEEFSAIRLSSKFLFESLNEVQSSFIAHGTEAWFSPQAIGYAMIGHAVHHKNVIEDRYL</sequence>
<dbReference type="SUPFAM" id="SSF109854">
    <property type="entry name" value="DinB/YfiT-like putative metalloenzymes"/>
    <property type="match status" value="1"/>
</dbReference>
<feature type="domain" description="DinB-like" evidence="1">
    <location>
        <begin position="29"/>
        <end position="164"/>
    </location>
</feature>
<organism evidence="2 3">
    <name type="scientific">Candidatus Defluviibacterium haderslevense</name>
    <dbReference type="NCBI Taxonomy" id="2981993"/>
    <lineage>
        <taxon>Bacteria</taxon>
        <taxon>Pseudomonadati</taxon>
        <taxon>Bacteroidota</taxon>
        <taxon>Saprospiria</taxon>
        <taxon>Saprospirales</taxon>
        <taxon>Saprospiraceae</taxon>
        <taxon>Candidatus Defluviibacterium</taxon>
    </lineage>
</organism>
<reference evidence="2 3" key="1">
    <citation type="submission" date="2020-10" db="EMBL/GenBank/DDBJ databases">
        <title>Connecting structure to function with the recovery of over 1000 high-quality activated sludge metagenome-assembled genomes encoding full-length rRNA genes using long-read sequencing.</title>
        <authorList>
            <person name="Singleton C.M."/>
            <person name="Petriglieri F."/>
            <person name="Kristensen J.M."/>
            <person name="Kirkegaard R.H."/>
            <person name="Michaelsen T.Y."/>
            <person name="Andersen M.H."/>
            <person name="Karst S.M."/>
            <person name="Dueholm M.S."/>
            <person name="Nielsen P.H."/>
            <person name="Albertsen M."/>
        </authorList>
    </citation>
    <scope>NUCLEOTIDE SEQUENCE [LARGE SCALE GENOMIC DNA]</scope>
    <source>
        <strain evidence="2">Ribe_18-Q3-R11-54_BAT3C.373</strain>
    </source>
</reference>
<dbReference type="InterPro" id="IPR034660">
    <property type="entry name" value="DinB/YfiT-like"/>
</dbReference>
<evidence type="ECO:0000313" key="3">
    <source>
        <dbReference type="Proteomes" id="UP000808349"/>
    </source>
</evidence>
<dbReference type="Pfam" id="PF12867">
    <property type="entry name" value="DinB_2"/>
    <property type="match status" value="1"/>
</dbReference>
<accession>A0A9D7XG19</accession>
<dbReference type="InterPro" id="IPR024775">
    <property type="entry name" value="DinB-like"/>
</dbReference>
<name>A0A9D7XG19_9BACT</name>
<dbReference type="Proteomes" id="UP000808349">
    <property type="component" value="Unassembled WGS sequence"/>
</dbReference>
<proteinExistence type="predicted"/>
<evidence type="ECO:0000313" key="2">
    <source>
        <dbReference type="EMBL" id="MBK9716278.1"/>
    </source>
</evidence>
<comment type="caution">
    <text evidence="2">The sequence shown here is derived from an EMBL/GenBank/DDBJ whole genome shotgun (WGS) entry which is preliminary data.</text>
</comment>